<gene>
    <name evidence="1" type="ORF">NBO_66g0034</name>
</gene>
<dbReference type="Gene3D" id="3.40.1310.20">
    <property type="match status" value="1"/>
</dbReference>
<organism evidence="1 2">
    <name type="scientific">Nosema bombycis (strain CQ1 / CVCC 102059)</name>
    <name type="common">Microsporidian parasite</name>
    <name type="synonym">Pebrine of silkworm</name>
    <dbReference type="NCBI Taxonomy" id="578461"/>
    <lineage>
        <taxon>Eukaryota</taxon>
        <taxon>Fungi</taxon>
        <taxon>Fungi incertae sedis</taxon>
        <taxon>Microsporidia</taxon>
        <taxon>Nosematidae</taxon>
        <taxon>Nosema</taxon>
    </lineage>
</organism>
<dbReference type="AlphaFoldDB" id="R0MHF1"/>
<evidence type="ECO:0000313" key="2">
    <source>
        <dbReference type="Proteomes" id="UP000016927"/>
    </source>
</evidence>
<keyword evidence="2" id="KW-1185">Reference proteome</keyword>
<sequence>MSLSEEINCISVPSSNRIRSVSRNWFFLINNPVSVLNPEVVVDCNYIRYQLNKTPDGVFQFQGVVIFLKPIRLYEVKDRISYQGEYEIINTKEKAINYKLDRKTYLDGPWTWLNGSAKVPRECVNDHFDQKRNKIYEKKPRNKKFYEIDSAKTLKESLLDPYTQRNDRLCIEKRVLRELIYEFSEKSDLELEEMFAPLWDRHPKFASKHVRERDLKKDIGNLSIQ</sequence>
<evidence type="ECO:0000313" key="1">
    <source>
        <dbReference type="EMBL" id="EOB13575.1"/>
    </source>
</evidence>
<dbReference type="Proteomes" id="UP000016927">
    <property type="component" value="Unassembled WGS sequence"/>
</dbReference>
<protein>
    <submittedName>
        <fullName evidence="1">Uncharacterized protein</fullName>
    </submittedName>
</protein>
<accession>R0MHF1</accession>
<proteinExistence type="predicted"/>
<dbReference type="HOGENOM" id="CLU_1230255_0_0_1"/>
<reference evidence="1 2" key="1">
    <citation type="journal article" date="2013" name="BMC Genomics">
        <title>Comparative genomics of parasitic silkworm microsporidia reveal an association between genome expansion and host adaptation.</title>
        <authorList>
            <person name="Pan G."/>
            <person name="Xu J."/>
            <person name="Li T."/>
            <person name="Xia Q."/>
            <person name="Liu S.L."/>
            <person name="Zhang G."/>
            <person name="Li S."/>
            <person name="Li C."/>
            <person name="Liu H."/>
            <person name="Yang L."/>
            <person name="Liu T."/>
            <person name="Zhang X."/>
            <person name="Wu Z."/>
            <person name="Fan W."/>
            <person name="Dang X."/>
            <person name="Xiang H."/>
            <person name="Tao M."/>
            <person name="Li Y."/>
            <person name="Hu J."/>
            <person name="Li Z."/>
            <person name="Lin L."/>
            <person name="Luo J."/>
            <person name="Geng L."/>
            <person name="Wang L."/>
            <person name="Long M."/>
            <person name="Wan Y."/>
            <person name="He N."/>
            <person name="Zhang Z."/>
            <person name="Lu C."/>
            <person name="Keeling P.J."/>
            <person name="Wang J."/>
            <person name="Xiang Z."/>
            <person name="Zhou Z."/>
        </authorList>
    </citation>
    <scope>NUCLEOTIDE SEQUENCE [LARGE SCALE GENOMIC DNA]</scope>
    <source>
        <strain evidence="2">CQ1 / CVCC 102059</strain>
    </source>
</reference>
<dbReference type="VEuPathDB" id="MicrosporidiaDB:NBO_66g0034"/>
<dbReference type="EMBL" id="KB908974">
    <property type="protein sequence ID" value="EOB13575.1"/>
    <property type="molecule type" value="Genomic_DNA"/>
</dbReference>
<name>R0MHF1_NOSB1</name>